<protein>
    <submittedName>
        <fullName evidence="1">Uncharacterized protein</fullName>
    </submittedName>
</protein>
<dbReference type="AlphaFoldDB" id="F0QUT6"/>
<evidence type="ECO:0000313" key="1">
    <source>
        <dbReference type="EMBL" id="ADY01918.1"/>
    </source>
</evidence>
<dbReference type="eggNOG" id="arCOG00417">
    <property type="taxonomic scope" value="Archaea"/>
</dbReference>
<sequence>MAVAEAMVRKTRQALTLAKRFLGSDKRVLYIASEVNLIPLMDRIRKLLGGADVAYEENPYNVFDSVKNLYRNRSRVRYDFIVLDSVGGIRENYRAMFGTGRLADVAQVNQLVTRILHALALYAMHNKSIVFAITHMSRAIGRM</sequence>
<dbReference type="InterPro" id="IPR027417">
    <property type="entry name" value="P-loop_NTPase"/>
</dbReference>
<reference evidence="1 2" key="1">
    <citation type="journal article" date="2011" name="J. Bacteriol.">
        <title>Complete genome sequence of 'Vulcanisaeta moutnovskia' strain 768-28, a novel member of the hyperthermophilic crenarchaeal genus vulcanisaeta.</title>
        <authorList>
            <person name="Gumerov V.M."/>
            <person name="Mardanov A.V."/>
            <person name="Beletsky A.V."/>
            <person name="Prokofeva M.I."/>
            <person name="Bonch-Osmolovskaya E.A."/>
            <person name="Ravin N.V."/>
            <person name="Skryabin K.G."/>
        </authorList>
    </citation>
    <scope>NUCLEOTIDE SEQUENCE [LARGE SCALE GENOMIC DNA]</scope>
    <source>
        <strain evidence="1 2">768-28</strain>
    </source>
</reference>
<dbReference type="Proteomes" id="UP000007485">
    <property type="component" value="Chromosome"/>
</dbReference>
<proteinExistence type="predicted"/>
<name>F0QUT6_VULM7</name>
<dbReference type="EMBL" id="CP002529">
    <property type="protein sequence ID" value="ADY01918.1"/>
    <property type="molecule type" value="Genomic_DNA"/>
</dbReference>
<accession>F0QUT6</accession>
<dbReference type="SUPFAM" id="SSF52540">
    <property type="entry name" value="P-loop containing nucleoside triphosphate hydrolases"/>
    <property type="match status" value="1"/>
</dbReference>
<dbReference type="KEGG" id="vmo:VMUT_1716"/>
<dbReference type="Gene3D" id="3.40.50.300">
    <property type="entry name" value="P-loop containing nucleotide triphosphate hydrolases"/>
    <property type="match status" value="1"/>
</dbReference>
<dbReference type="HOGENOM" id="CLU_1801808_0_0_2"/>
<gene>
    <name evidence="1" type="ordered locus">VMUT_1716</name>
</gene>
<keyword evidence="2" id="KW-1185">Reference proteome</keyword>
<dbReference type="STRING" id="985053.VMUT_1716"/>
<evidence type="ECO:0000313" key="2">
    <source>
        <dbReference type="Proteomes" id="UP000007485"/>
    </source>
</evidence>
<organism evidence="1 2">
    <name type="scientific">Vulcanisaeta moutnovskia (strain 768-28)</name>
    <dbReference type="NCBI Taxonomy" id="985053"/>
    <lineage>
        <taxon>Archaea</taxon>
        <taxon>Thermoproteota</taxon>
        <taxon>Thermoprotei</taxon>
        <taxon>Thermoproteales</taxon>
        <taxon>Thermoproteaceae</taxon>
        <taxon>Vulcanisaeta</taxon>
    </lineage>
</organism>